<name>A0A0W0G6C8_MONRR</name>
<gene>
    <name evidence="2" type="ORF">WG66_3306</name>
</gene>
<feature type="region of interest" description="Disordered" evidence="1">
    <location>
        <begin position="51"/>
        <end position="258"/>
    </location>
</feature>
<dbReference type="AlphaFoldDB" id="A0A0W0G6C8"/>
<evidence type="ECO:0000256" key="1">
    <source>
        <dbReference type="SAM" id="MobiDB-lite"/>
    </source>
</evidence>
<accession>A0A0W0G6C8</accession>
<dbReference type="Proteomes" id="UP000054988">
    <property type="component" value="Unassembled WGS sequence"/>
</dbReference>
<reference evidence="2 3" key="1">
    <citation type="submission" date="2015-12" db="EMBL/GenBank/DDBJ databases">
        <title>Draft genome sequence of Moniliophthora roreri, the causal agent of frosty pod rot of cacao.</title>
        <authorList>
            <person name="Aime M.C."/>
            <person name="Diaz-Valderrama J.R."/>
            <person name="Kijpornyongpan T."/>
            <person name="Phillips-Mora W."/>
        </authorList>
    </citation>
    <scope>NUCLEOTIDE SEQUENCE [LARGE SCALE GENOMIC DNA]</scope>
    <source>
        <strain evidence="2 3">MCA 2952</strain>
    </source>
</reference>
<feature type="compositionally biased region" description="Acidic residues" evidence="1">
    <location>
        <begin position="76"/>
        <end position="88"/>
    </location>
</feature>
<organism evidence="2 3">
    <name type="scientific">Moniliophthora roreri</name>
    <name type="common">Frosty pod rot fungus</name>
    <name type="synonym">Monilia roreri</name>
    <dbReference type="NCBI Taxonomy" id="221103"/>
    <lineage>
        <taxon>Eukaryota</taxon>
        <taxon>Fungi</taxon>
        <taxon>Dikarya</taxon>
        <taxon>Basidiomycota</taxon>
        <taxon>Agaricomycotina</taxon>
        <taxon>Agaricomycetes</taxon>
        <taxon>Agaricomycetidae</taxon>
        <taxon>Agaricales</taxon>
        <taxon>Marasmiineae</taxon>
        <taxon>Marasmiaceae</taxon>
        <taxon>Moniliophthora</taxon>
    </lineage>
</organism>
<evidence type="ECO:0000313" key="2">
    <source>
        <dbReference type="EMBL" id="KTB44115.1"/>
    </source>
</evidence>
<comment type="caution">
    <text evidence="2">The sequence shown here is derived from an EMBL/GenBank/DDBJ whole genome shotgun (WGS) entry which is preliminary data.</text>
</comment>
<feature type="compositionally biased region" description="Basic residues" evidence="1">
    <location>
        <begin position="173"/>
        <end position="183"/>
    </location>
</feature>
<proteinExistence type="predicted"/>
<protein>
    <submittedName>
        <fullName evidence="2">Uncharacterized protein</fullName>
    </submittedName>
</protein>
<evidence type="ECO:0000313" key="3">
    <source>
        <dbReference type="Proteomes" id="UP000054988"/>
    </source>
</evidence>
<feature type="compositionally biased region" description="Basic and acidic residues" evidence="1">
    <location>
        <begin position="196"/>
        <end position="210"/>
    </location>
</feature>
<dbReference type="EMBL" id="LATX01000996">
    <property type="protein sequence ID" value="KTB44115.1"/>
    <property type="molecule type" value="Genomic_DNA"/>
</dbReference>
<sequence>MPPGMFEGATDYNITGGSFQNFDGDQYNTSNTTTHDTNGVRKTYTTINRVNKATDNDRNMNPGEQQYGQRRNEGDYLNEYDNEDEPNDESVSFAPGPEEWGSQNERRRQHYQAHSQVAPAHSGDRDRSRRNAIRPPQAPAPPARRDNSTSQSQYDNYQPYPDYHDHDAQPYRGHQRGANKYHPRAYDSGGYSSSSRPREMHYDPYADPRSEWSTPPPQSSRNQFGQRGQDHRYWNGRRSQATGQGFQDMGGEYYSGRF</sequence>